<dbReference type="SMART" id="SM01002">
    <property type="entry name" value="AlaDh_PNT_C"/>
    <property type="match status" value="1"/>
</dbReference>
<dbReference type="Gene3D" id="1.10.1870.10">
    <property type="entry name" value="Domain 3, Saccharopine reductase"/>
    <property type="match status" value="1"/>
</dbReference>
<gene>
    <name evidence="11" type="ORF">H4219_001022</name>
</gene>
<comment type="pathway">
    <text evidence="2">Amino-acid degradation; L-lysine degradation via saccharopine pathway; glutaryl-CoA from L-lysine: step 2/6.</text>
</comment>
<protein>
    <recommendedName>
        <fullName evidence="13">Saccharopine dehydrogenase (NAD(+), L-glutamate-forming)</fullName>
    </recommendedName>
</protein>
<dbReference type="AlphaFoldDB" id="A0A9W8A5U5"/>
<evidence type="ECO:0000259" key="10">
    <source>
        <dbReference type="SMART" id="SM01003"/>
    </source>
</evidence>
<dbReference type="SMART" id="SM01003">
    <property type="entry name" value="AlaDh_PNT_N"/>
    <property type="match status" value="1"/>
</dbReference>
<dbReference type="OrthoDB" id="10059875at2759"/>
<proteinExistence type="inferred from homology"/>
<comment type="similarity">
    <text evidence="7">In the C-terminal section; belongs to the saccharopine dehydrogenase family.</text>
</comment>
<dbReference type="GO" id="GO:0004753">
    <property type="term" value="F:saccharopine dehydrogenase activity"/>
    <property type="evidence" value="ECO:0007669"/>
    <property type="project" value="TreeGrafter"/>
</dbReference>
<sequence>MSVSANQISSALSSTASRLSSTILGQSTTSPLRTFATTTTAAAAAAAVAGKPGLQAIGIRRENKNRWERRVPLLPQHVAQLIKETGTKVIVQPSTKRIVPDEAYAKAGAIISEDLSAADVILGIKEVPIEQLIPNKTFVVFSHTHKGQDYNMPTLKAVLEKNIRLLDYELLVDPESKKRLVLFGKFAGYAGMIDCIHGLGQRLLGLGYHTPFIHVAMAHMYPTLTAARKELNTIGELIKEHGLPNDFGPFVFTFTGSGNVSQGAQSVFRELPHEYVTPDQLATLVNMKPEDRPADYNKKVYGVVVNAPDYLVRKDGGSYDRAEYRAHPDRYESQFITKIAPYTSVLVNGLFWSTEFPRLMTNEHLREFQANPRYKSRMLSLMDITCDIGGSFEFMSHASTIGDPFFYVNALGSSKKLEQHKDVEKGGIQINSIDNLPTELPLEASETFANALYPFAKAMALNKFNDDPVLTNARITDFGGTLLEPHLHLTGKLEALLPPPPSVTKDVSEPGSPTSTNSSITTKTPDSRQKVLVVGSGRVVGPLLDYLHAFPNIEILLASNQLEEAKSLAKGFDRVTITDLDVSSSKQLDALVSQSDVVVRFLVPASLHPTIARSAIRNQKSVITASYISDEMKAAKDSSVTILNEIGLDPGIDHCSAMKVIDEIHKKGHKLTSFISWCGGLVAPDNSNNALGYKFSWSPRGVLTAGLNPAKFKLNGQVETIEGTNLMKQHFSNVPLYKGFAFEGLANRNSLDYVDVYGLNIDHLNTMLRGTLRFKGYADLMEGFRRLGLLDPSPVVNKIFENSSNYTEFMQHLLGTSEIRSGVALRLGLKPNHPIVERIVAAFHEFGIMGPNVINEPIQAPSTLDAFCHILQRSLTLNLMDRDMVCMVHEFEALTPKGNTEIYKSSLVAYGDPASTHSSGGSTAMAKTVGIPAAVATHLLLQGKIKTKGVIRPTLKEIYEPMLDILATQNITFNEEHFNSAFVSMKPHLKPTGTGIWSI</sequence>
<dbReference type="PANTHER" id="PTHR11133">
    <property type="entry name" value="SACCHAROPINE DEHYDROGENASE"/>
    <property type="match status" value="1"/>
</dbReference>
<dbReference type="Gene3D" id="3.30.360.10">
    <property type="entry name" value="Dihydrodipicolinate Reductase, domain 2"/>
    <property type="match status" value="1"/>
</dbReference>
<organism evidence="11 12">
    <name type="scientific">Mycoemilia scoparia</name>
    <dbReference type="NCBI Taxonomy" id="417184"/>
    <lineage>
        <taxon>Eukaryota</taxon>
        <taxon>Fungi</taxon>
        <taxon>Fungi incertae sedis</taxon>
        <taxon>Zoopagomycota</taxon>
        <taxon>Kickxellomycotina</taxon>
        <taxon>Kickxellomycetes</taxon>
        <taxon>Kickxellales</taxon>
        <taxon>Kickxellaceae</taxon>
        <taxon>Mycoemilia</taxon>
    </lineage>
</organism>
<keyword evidence="5" id="KW-0028">Amino-acid biosynthesis</keyword>
<dbReference type="InterPro" id="IPR032095">
    <property type="entry name" value="Sacchrp_dh-like_C"/>
</dbReference>
<keyword evidence="4" id="KW-0560">Oxidoreductase</keyword>
<feature type="compositionally biased region" description="Polar residues" evidence="8">
    <location>
        <begin position="511"/>
        <end position="524"/>
    </location>
</feature>
<dbReference type="FunFam" id="3.40.50.720:FF:000087">
    <property type="entry name" value="alpha-aminoadipic semialdehyde synthase, mitochondrial"/>
    <property type="match status" value="1"/>
</dbReference>
<dbReference type="GO" id="GO:0005737">
    <property type="term" value="C:cytoplasm"/>
    <property type="evidence" value="ECO:0007669"/>
    <property type="project" value="TreeGrafter"/>
</dbReference>
<dbReference type="Proteomes" id="UP001150538">
    <property type="component" value="Unassembled WGS sequence"/>
</dbReference>
<evidence type="ECO:0000256" key="4">
    <source>
        <dbReference type="ARBA" id="ARBA00023002"/>
    </source>
</evidence>
<dbReference type="Pfam" id="PF05222">
    <property type="entry name" value="AlaDh_PNT_N"/>
    <property type="match status" value="1"/>
</dbReference>
<evidence type="ECO:0000256" key="3">
    <source>
        <dbReference type="ARBA" id="ARBA00022857"/>
    </source>
</evidence>
<dbReference type="InterPro" id="IPR036291">
    <property type="entry name" value="NAD(P)-bd_dom_sf"/>
</dbReference>
<feature type="domain" description="Alanine dehydrogenase/pyridine nucleotide transhydrogenase N-terminal" evidence="10">
    <location>
        <begin position="58"/>
        <end position="190"/>
    </location>
</feature>
<evidence type="ECO:0000256" key="8">
    <source>
        <dbReference type="SAM" id="MobiDB-lite"/>
    </source>
</evidence>
<dbReference type="InterPro" id="IPR007698">
    <property type="entry name" value="AlaDH/PNT_NAD(H)-bd"/>
</dbReference>
<dbReference type="PANTHER" id="PTHR11133:SF22">
    <property type="entry name" value="ALPHA-AMINOADIPIC SEMIALDEHYDE SYNTHASE, MITOCHONDRIAL"/>
    <property type="match status" value="1"/>
</dbReference>
<evidence type="ECO:0000259" key="9">
    <source>
        <dbReference type="SMART" id="SM01002"/>
    </source>
</evidence>
<keyword evidence="5" id="KW-0457">Lysine biosynthesis</keyword>
<evidence type="ECO:0008006" key="13">
    <source>
        <dbReference type="Google" id="ProtNLM"/>
    </source>
</evidence>
<evidence type="ECO:0000256" key="6">
    <source>
        <dbReference type="ARBA" id="ARBA00023268"/>
    </source>
</evidence>
<dbReference type="CDD" id="cd12189">
    <property type="entry name" value="LKR_SDH_like"/>
    <property type="match status" value="1"/>
</dbReference>
<name>A0A9W8A5U5_9FUNG</name>
<dbReference type="InterPro" id="IPR005097">
    <property type="entry name" value="Sacchrp_dh_NADP-bd"/>
</dbReference>
<dbReference type="Pfam" id="PF03435">
    <property type="entry name" value="Sacchrp_dh_NADP"/>
    <property type="match status" value="1"/>
</dbReference>
<keyword evidence="12" id="KW-1185">Reference proteome</keyword>
<accession>A0A9W8A5U5</accession>
<dbReference type="EMBL" id="JANBPU010000008">
    <property type="protein sequence ID" value="KAJ1920969.1"/>
    <property type="molecule type" value="Genomic_DNA"/>
</dbReference>
<evidence type="ECO:0000256" key="5">
    <source>
        <dbReference type="ARBA" id="ARBA00023154"/>
    </source>
</evidence>
<evidence type="ECO:0000256" key="2">
    <source>
        <dbReference type="ARBA" id="ARBA00004720"/>
    </source>
</evidence>
<comment type="caution">
    <text evidence="11">The sequence shown here is derived from an EMBL/GenBank/DDBJ whole genome shotgun (WGS) entry which is preliminary data.</text>
</comment>
<evidence type="ECO:0000313" key="12">
    <source>
        <dbReference type="Proteomes" id="UP001150538"/>
    </source>
</evidence>
<keyword evidence="3" id="KW-0521">NADP</keyword>
<comment type="pathway">
    <text evidence="1">Amino-acid degradation; L-lysine degradation via saccharopine pathway; glutaryl-CoA from L-lysine: step 1/6.</text>
</comment>
<dbReference type="InterPro" id="IPR007886">
    <property type="entry name" value="AlaDH/PNT_N"/>
</dbReference>
<evidence type="ECO:0000313" key="11">
    <source>
        <dbReference type="EMBL" id="KAJ1920969.1"/>
    </source>
</evidence>
<evidence type="ECO:0000256" key="7">
    <source>
        <dbReference type="ARBA" id="ARBA00025744"/>
    </source>
</evidence>
<dbReference type="FunFam" id="3.30.360.10:FF:000008">
    <property type="entry name" value="Alpha-aminoadipic semialdehyde synthase, mitochondrial"/>
    <property type="match status" value="1"/>
</dbReference>
<dbReference type="Gene3D" id="3.40.50.720">
    <property type="entry name" value="NAD(P)-binding Rossmann-like Domain"/>
    <property type="match status" value="3"/>
</dbReference>
<reference evidence="11" key="1">
    <citation type="submission" date="2022-07" db="EMBL/GenBank/DDBJ databases">
        <title>Phylogenomic reconstructions and comparative analyses of Kickxellomycotina fungi.</title>
        <authorList>
            <person name="Reynolds N.K."/>
            <person name="Stajich J.E."/>
            <person name="Barry K."/>
            <person name="Grigoriev I.V."/>
            <person name="Crous P."/>
            <person name="Smith M.E."/>
        </authorList>
    </citation>
    <scope>NUCLEOTIDE SEQUENCE</scope>
    <source>
        <strain evidence="11">NBRC 100468</strain>
    </source>
</reference>
<dbReference type="SUPFAM" id="SSF55347">
    <property type="entry name" value="Glyceraldehyde-3-phosphate dehydrogenase-like, C-terminal domain"/>
    <property type="match status" value="1"/>
</dbReference>
<dbReference type="SUPFAM" id="SSF52283">
    <property type="entry name" value="Formate/glycerate dehydrogenase catalytic domain-like"/>
    <property type="match status" value="1"/>
</dbReference>
<dbReference type="InterPro" id="IPR051168">
    <property type="entry name" value="AASS"/>
</dbReference>
<feature type="region of interest" description="Disordered" evidence="8">
    <location>
        <begin position="494"/>
        <end position="527"/>
    </location>
</feature>
<keyword evidence="6" id="KW-0511">Multifunctional enzyme</keyword>
<dbReference type="SUPFAM" id="SSF51735">
    <property type="entry name" value="NAD(P)-binding Rossmann-fold domains"/>
    <property type="match status" value="1"/>
</dbReference>
<dbReference type="GO" id="GO:0019878">
    <property type="term" value="P:lysine biosynthetic process via aminoadipic acid"/>
    <property type="evidence" value="ECO:0007669"/>
    <property type="project" value="TreeGrafter"/>
</dbReference>
<dbReference type="Pfam" id="PF16653">
    <property type="entry name" value="Sacchrp_dh_C"/>
    <property type="match status" value="1"/>
</dbReference>
<feature type="domain" description="Alanine dehydrogenase/pyridine nucleotide transhydrogenase NAD(H)-binding" evidence="9">
    <location>
        <begin position="237"/>
        <end position="432"/>
    </location>
</feature>
<evidence type="ECO:0000256" key="1">
    <source>
        <dbReference type="ARBA" id="ARBA00004682"/>
    </source>
</evidence>